<dbReference type="EMBL" id="CP061839">
    <property type="protein sequence ID" value="QOW61021.1"/>
    <property type="molecule type" value="Genomic_DNA"/>
</dbReference>
<keyword evidence="2" id="KW-0479">Metal-binding</keyword>
<keyword evidence="1" id="KW-0520">NAD</keyword>
<feature type="domain" description="Deacetylase sirtuin-type" evidence="3">
    <location>
        <begin position="11"/>
        <end position="294"/>
    </location>
</feature>
<proteinExistence type="predicted"/>
<dbReference type="PANTHER" id="PTHR11085:SF10">
    <property type="entry name" value="NAD-DEPENDENT PROTEIN DEACYLASE SIRTUIN-5, MITOCHONDRIAL-RELATED"/>
    <property type="match status" value="1"/>
</dbReference>
<accession>A0A7S7AXD2</accession>
<dbReference type="GO" id="GO:0070403">
    <property type="term" value="F:NAD+ binding"/>
    <property type="evidence" value="ECO:0007669"/>
    <property type="project" value="TreeGrafter"/>
</dbReference>
<dbReference type="RefSeq" id="WP_194076439.1">
    <property type="nucleotide sequence ID" value="NZ_CP061839.1"/>
</dbReference>
<feature type="binding site" evidence="2">
    <location>
        <position position="152"/>
    </location>
    <ligand>
        <name>Zn(2+)</name>
        <dbReference type="ChEBI" id="CHEBI:29105"/>
    </ligand>
</feature>
<evidence type="ECO:0000313" key="5">
    <source>
        <dbReference type="Proteomes" id="UP000593915"/>
    </source>
</evidence>
<dbReference type="Proteomes" id="UP000593915">
    <property type="component" value="Chromosome"/>
</dbReference>
<dbReference type="GO" id="GO:0017136">
    <property type="term" value="F:histone deacetylase activity, NAD-dependent"/>
    <property type="evidence" value="ECO:0007669"/>
    <property type="project" value="TreeGrafter"/>
</dbReference>
<name>A0A7S7AXD2_9SPIR</name>
<dbReference type="InterPro" id="IPR026590">
    <property type="entry name" value="Ssirtuin_cat_dom"/>
</dbReference>
<feature type="binding site" evidence="2">
    <location>
        <position position="186"/>
    </location>
    <ligand>
        <name>Zn(2+)</name>
        <dbReference type="ChEBI" id="CHEBI:29105"/>
    </ligand>
</feature>
<dbReference type="GO" id="GO:0046872">
    <property type="term" value="F:metal ion binding"/>
    <property type="evidence" value="ECO:0007669"/>
    <property type="project" value="UniProtKB-KW"/>
</dbReference>
<gene>
    <name evidence="4" type="ORF">IFE08_00940</name>
</gene>
<evidence type="ECO:0000256" key="2">
    <source>
        <dbReference type="PROSITE-ProRule" id="PRU00236"/>
    </source>
</evidence>
<dbReference type="PANTHER" id="PTHR11085">
    <property type="entry name" value="NAD-DEPENDENT PROTEIN DEACYLASE SIRTUIN-5, MITOCHONDRIAL-RELATED"/>
    <property type="match status" value="1"/>
</dbReference>
<organism evidence="4 5">
    <name type="scientific">Treponema pedis</name>
    <dbReference type="NCBI Taxonomy" id="409322"/>
    <lineage>
        <taxon>Bacteria</taxon>
        <taxon>Pseudomonadati</taxon>
        <taxon>Spirochaetota</taxon>
        <taxon>Spirochaetia</taxon>
        <taxon>Spirochaetales</taxon>
        <taxon>Treponemataceae</taxon>
        <taxon>Treponema</taxon>
    </lineage>
</organism>
<evidence type="ECO:0000313" key="4">
    <source>
        <dbReference type="EMBL" id="QOW61021.1"/>
    </source>
</evidence>
<feature type="binding site" evidence="2">
    <location>
        <position position="183"/>
    </location>
    <ligand>
        <name>Zn(2+)</name>
        <dbReference type="ChEBI" id="CHEBI:29105"/>
    </ligand>
</feature>
<feature type="binding site" evidence="2">
    <location>
        <position position="148"/>
    </location>
    <ligand>
        <name>Zn(2+)</name>
        <dbReference type="ChEBI" id="CHEBI:29105"/>
    </ligand>
</feature>
<reference evidence="4 5" key="1">
    <citation type="submission" date="2020-09" db="EMBL/GenBank/DDBJ databases">
        <title>Characterization of Treponema spp. from bovine digital dermatitis in Korea.</title>
        <authorList>
            <person name="Espiritu H.M."/>
            <person name="Cho Y.I."/>
            <person name="Mamuad L."/>
        </authorList>
    </citation>
    <scope>NUCLEOTIDE SEQUENCE [LARGE SCALE GENOMIC DNA]</scope>
    <source>
        <strain evidence="4 5">KS1</strain>
    </source>
</reference>
<dbReference type="Gene3D" id="3.40.50.1220">
    <property type="entry name" value="TPP-binding domain"/>
    <property type="match status" value="1"/>
</dbReference>
<comment type="caution">
    <text evidence="2">Lacks conserved residue(s) required for the propagation of feature annotation.</text>
</comment>
<protein>
    <submittedName>
        <fullName evidence="4">Sir2 silent information regulator family NAD-dependent deacetylase</fullName>
    </submittedName>
</protein>
<sequence>MYLKNKMSVSTEPYSDSISIIADTLKKADAVITGIGAGMSTAAGFTYSGARFEKYFSDFQARYGIQDMYSGGFYPFPSLEEYWAWWSRHIYYNRYDVPIGEPYTDLFKILQDKNYFIITTNVDHQIQKAGFDTKRLFYTQGDYGLWQCSVPCHNKTYSNEQAVREMIERQSDMKIPSALIPYCPVCTAPMTMHLRSDGTFVEDEAWHRAHKRYTDFLMQHEHKRNVFLELGVGNNTPGIIKYPFIKMTLQNNNARYISINMEAYHIPPELTEQTLFIQGDIKKALEDISEKIKR</sequence>
<dbReference type="SUPFAM" id="SSF52467">
    <property type="entry name" value="DHS-like NAD/FAD-binding domain"/>
    <property type="match status" value="1"/>
</dbReference>
<dbReference type="InterPro" id="IPR050134">
    <property type="entry name" value="NAD-dep_sirtuin_deacylases"/>
</dbReference>
<dbReference type="InterPro" id="IPR029035">
    <property type="entry name" value="DHS-like_NAD/FAD-binding_dom"/>
</dbReference>
<evidence type="ECO:0000259" key="3">
    <source>
        <dbReference type="PROSITE" id="PS50305"/>
    </source>
</evidence>
<evidence type="ECO:0000256" key="1">
    <source>
        <dbReference type="ARBA" id="ARBA00023027"/>
    </source>
</evidence>
<dbReference type="AlphaFoldDB" id="A0A7S7AXD2"/>
<keyword evidence="2" id="KW-0862">Zinc</keyword>
<dbReference type="PROSITE" id="PS50305">
    <property type="entry name" value="SIRTUIN"/>
    <property type="match status" value="1"/>
</dbReference>